<evidence type="ECO:0000256" key="3">
    <source>
        <dbReference type="ARBA" id="ARBA00022630"/>
    </source>
</evidence>
<evidence type="ECO:0000256" key="7">
    <source>
        <dbReference type="ARBA" id="ARBA00039751"/>
    </source>
</evidence>
<feature type="binding site" evidence="9">
    <location>
        <position position="297"/>
    </location>
    <ligand>
        <name>D-dopa</name>
        <dbReference type="ChEBI" id="CHEBI:149689"/>
    </ligand>
</feature>
<dbReference type="SUPFAM" id="SSF54373">
    <property type="entry name" value="FAD-linked reductases, C-terminal domain"/>
    <property type="match status" value="1"/>
</dbReference>
<dbReference type="Gene3D" id="3.40.50.720">
    <property type="entry name" value="NAD(P)-binding Rossmann-like Domain"/>
    <property type="match status" value="1"/>
</dbReference>
<dbReference type="PIRSF" id="PIRSF000189">
    <property type="entry name" value="D-aa_oxidase"/>
    <property type="match status" value="1"/>
</dbReference>
<feature type="binding site" evidence="9">
    <location>
        <position position="155"/>
    </location>
    <ligand>
        <name>FAD</name>
        <dbReference type="ChEBI" id="CHEBI:57692"/>
    </ligand>
</feature>
<evidence type="ECO:0000256" key="4">
    <source>
        <dbReference type="ARBA" id="ARBA00022827"/>
    </source>
</evidence>
<dbReference type="RefSeq" id="WP_203817978.1">
    <property type="nucleotide sequence ID" value="NZ_BAAABP010000058.1"/>
</dbReference>
<evidence type="ECO:0000256" key="8">
    <source>
        <dbReference type="ARBA" id="ARBA00049547"/>
    </source>
</evidence>
<keyword evidence="4 9" id="KW-0274">FAD</keyword>
<sequence>MPSNPSDVLIVGAGVSGLTTGFRLARQGLRVRIRAEDAPGSTNSAAAGAIWDPIYAEHPRVGVWAARSYKVFSRMTERGFPGVRLVDGIEASRDPMETPEWARLLPGYRECELRELPPGFEHGWHYRAPIIDMPPYLARLEQLVREAGGDFEFGVHLSSLADADAPIVVNCSGAGAHDLVPDPEVTPIRGQLVQIRNHGVTDFFAEHTPELGEMVYLLPQGDTILLGGSAEPGIADPEPDPAVAAAIIERCISIFPWIEQAEVVGHRGGIRPSRPKIRLEHEEADGRHVVHNYGHSGAGVSLSWGCADDVTDLVLGLLGRERKEDGAE</sequence>
<dbReference type="SUPFAM" id="SSF51971">
    <property type="entry name" value="Nucleotide-binding domain"/>
    <property type="match status" value="1"/>
</dbReference>
<dbReference type="PANTHER" id="PTHR11530">
    <property type="entry name" value="D-AMINO ACID OXIDASE"/>
    <property type="match status" value="1"/>
</dbReference>
<dbReference type="EMBL" id="BOMM01000029">
    <property type="protein sequence ID" value="GIE11443.1"/>
    <property type="molecule type" value="Genomic_DNA"/>
</dbReference>
<accession>A0A919J1Y3</accession>
<feature type="binding site" evidence="9">
    <location>
        <position position="271"/>
    </location>
    <ligand>
        <name>D-dopa</name>
        <dbReference type="ChEBI" id="CHEBI:149689"/>
    </ligand>
</feature>
<keyword evidence="5" id="KW-0560">Oxidoreductase</keyword>
<evidence type="ECO:0000256" key="6">
    <source>
        <dbReference type="ARBA" id="ARBA00039101"/>
    </source>
</evidence>
<protein>
    <recommendedName>
        <fullName evidence="7">D-amino-acid oxidase</fullName>
        <ecNumber evidence="6">1.4.3.3</ecNumber>
    </recommendedName>
</protein>
<dbReference type="Pfam" id="PF01266">
    <property type="entry name" value="DAO"/>
    <property type="match status" value="1"/>
</dbReference>
<evidence type="ECO:0000256" key="5">
    <source>
        <dbReference type="ARBA" id="ARBA00023002"/>
    </source>
</evidence>
<dbReference type="Gene3D" id="3.30.9.10">
    <property type="entry name" value="D-Amino Acid Oxidase, subunit A, domain 2"/>
    <property type="match status" value="1"/>
</dbReference>
<name>A0A919J1Y3_9ACTN</name>
<dbReference type="AlphaFoldDB" id="A0A919J1Y3"/>
<evidence type="ECO:0000259" key="10">
    <source>
        <dbReference type="Pfam" id="PF01266"/>
    </source>
</evidence>
<reference evidence="11" key="1">
    <citation type="submission" date="2021-01" db="EMBL/GenBank/DDBJ databases">
        <title>Whole genome shotgun sequence of Actinoplanes ferrugineus NBRC 15555.</title>
        <authorList>
            <person name="Komaki H."/>
            <person name="Tamura T."/>
        </authorList>
    </citation>
    <scope>NUCLEOTIDE SEQUENCE</scope>
    <source>
        <strain evidence="11">NBRC 15555</strain>
    </source>
</reference>
<feature type="binding site" evidence="9">
    <location>
        <position position="216"/>
    </location>
    <ligand>
        <name>D-dopa</name>
        <dbReference type="ChEBI" id="CHEBI:149689"/>
    </ligand>
</feature>
<evidence type="ECO:0000313" key="11">
    <source>
        <dbReference type="EMBL" id="GIE11443.1"/>
    </source>
</evidence>
<proteinExistence type="inferred from homology"/>
<dbReference type="InterPro" id="IPR006181">
    <property type="entry name" value="D-amino_acid_oxidase_CS"/>
</dbReference>
<evidence type="ECO:0000256" key="1">
    <source>
        <dbReference type="ARBA" id="ARBA00001974"/>
    </source>
</evidence>
<dbReference type="InterPro" id="IPR023209">
    <property type="entry name" value="DAO"/>
</dbReference>
<dbReference type="Proteomes" id="UP000598174">
    <property type="component" value="Unassembled WGS sequence"/>
</dbReference>
<dbReference type="GO" id="GO:0005737">
    <property type="term" value="C:cytoplasm"/>
    <property type="evidence" value="ECO:0007669"/>
    <property type="project" value="TreeGrafter"/>
</dbReference>
<dbReference type="PROSITE" id="PS00677">
    <property type="entry name" value="DAO"/>
    <property type="match status" value="1"/>
</dbReference>
<feature type="binding site" evidence="9">
    <location>
        <position position="207"/>
    </location>
    <ligand>
        <name>D-dopa</name>
        <dbReference type="ChEBI" id="CHEBI:149689"/>
    </ligand>
</feature>
<dbReference type="EC" id="1.4.3.3" evidence="6"/>
<evidence type="ECO:0000313" key="12">
    <source>
        <dbReference type="Proteomes" id="UP000598174"/>
    </source>
</evidence>
<gene>
    <name evidence="11" type="ORF">Afe05nite_32830</name>
</gene>
<dbReference type="PANTHER" id="PTHR11530:SF11">
    <property type="entry name" value="D-ASPARTATE OXIDASE"/>
    <property type="match status" value="1"/>
</dbReference>
<comment type="similarity">
    <text evidence="2">Belongs to the DAMOX/DASOX family.</text>
</comment>
<keyword evidence="12" id="KW-1185">Reference proteome</keyword>
<dbReference type="GO" id="GO:0071949">
    <property type="term" value="F:FAD binding"/>
    <property type="evidence" value="ECO:0007669"/>
    <property type="project" value="InterPro"/>
</dbReference>
<organism evidence="11 12">
    <name type="scientific">Paractinoplanes ferrugineus</name>
    <dbReference type="NCBI Taxonomy" id="113564"/>
    <lineage>
        <taxon>Bacteria</taxon>
        <taxon>Bacillati</taxon>
        <taxon>Actinomycetota</taxon>
        <taxon>Actinomycetes</taxon>
        <taxon>Micromonosporales</taxon>
        <taxon>Micromonosporaceae</taxon>
        <taxon>Paractinoplanes</taxon>
    </lineage>
</organism>
<comment type="cofactor">
    <cofactor evidence="1 9">
        <name>FAD</name>
        <dbReference type="ChEBI" id="CHEBI:57692"/>
    </cofactor>
</comment>
<dbReference type="GO" id="GO:0019478">
    <property type="term" value="P:D-amino acid catabolic process"/>
    <property type="evidence" value="ECO:0007669"/>
    <property type="project" value="TreeGrafter"/>
</dbReference>
<evidence type="ECO:0000256" key="2">
    <source>
        <dbReference type="ARBA" id="ARBA00006730"/>
    </source>
</evidence>
<evidence type="ECO:0000256" key="9">
    <source>
        <dbReference type="PIRSR" id="PIRSR000189-1"/>
    </source>
</evidence>
<dbReference type="GO" id="GO:0003884">
    <property type="term" value="F:D-amino-acid oxidase activity"/>
    <property type="evidence" value="ECO:0007669"/>
    <property type="project" value="UniProtKB-EC"/>
</dbReference>
<feature type="domain" description="FAD dependent oxidoreductase" evidence="10">
    <location>
        <begin position="7"/>
        <end position="313"/>
    </location>
</feature>
<comment type="caution">
    <text evidence="11">The sequence shown here is derived from an EMBL/GenBank/DDBJ whole genome shotgun (WGS) entry which is preliminary data.</text>
</comment>
<keyword evidence="3" id="KW-0285">Flavoprotein</keyword>
<dbReference type="InterPro" id="IPR006076">
    <property type="entry name" value="FAD-dep_OxRdtase"/>
</dbReference>
<comment type="catalytic activity">
    <reaction evidence="8">
        <text>a D-alpha-amino acid + O2 + H2O = a 2-oxocarboxylate + H2O2 + NH4(+)</text>
        <dbReference type="Rhea" id="RHEA:21816"/>
        <dbReference type="ChEBI" id="CHEBI:15377"/>
        <dbReference type="ChEBI" id="CHEBI:15379"/>
        <dbReference type="ChEBI" id="CHEBI:16240"/>
        <dbReference type="ChEBI" id="CHEBI:28938"/>
        <dbReference type="ChEBI" id="CHEBI:35179"/>
        <dbReference type="ChEBI" id="CHEBI:59871"/>
        <dbReference type="EC" id="1.4.3.3"/>
    </reaction>
    <physiologicalReaction direction="left-to-right" evidence="8">
        <dbReference type="Rhea" id="RHEA:21817"/>
    </physiologicalReaction>
</comment>